<organism evidence="7 8">
    <name type="scientific">Stenomitos frigidus ULC18</name>
    <dbReference type="NCBI Taxonomy" id="2107698"/>
    <lineage>
        <taxon>Bacteria</taxon>
        <taxon>Bacillati</taxon>
        <taxon>Cyanobacteriota</taxon>
        <taxon>Cyanophyceae</taxon>
        <taxon>Leptolyngbyales</taxon>
        <taxon>Leptolyngbyaceae</taxon>
        <taxon>Stenomitos</taxon>
    </lineage>
</organism>
<keyword evidence="4" id="KW-0560">Oxidoreductase</keyword>
<gene>
    <name evidence="7" type="ORF">C7B82_05480</name>
</gene>
<keyword evidence="3" id="KW-0274">FAD</keyword>
<keyword evidence="8" id="KW-1185">Reference proteome</keyword>
<protein>
    <submittedName>
        <fullName evidence="7">Dehydrogenase</fullName>
    </submittedName>
</protein>
<dbReference type="GO" id="GO:0016614">
    <property type="term" value="F:oxidoreductase activity, acting on CH-OH group of donors"/>
    <property type="evidence" value="ECO:0007669"/>
    <property type="project" value="InterPro"/>
</dbReference>
<reference evidence="7 8" key="2">
    <citation type="submission" date="2018-03" db="EMBL/GenBank/DDBJ databases">
        <title>The ancient ancestry and fast evolution of plastids.</title>
        <authorList>
            <person name="Moore K.R."/>
            <person name="Magnabosco C."/>
            <person name="Momper L."/>
            <person name="Gold D.A."/>
            <person name="Bosak T."/>
            <person name="Fournier G.P."/>
        </authorList>
    </citation>
    <scope>NUCLEOTIDE SEQUENCE [LARGE SCALE GENOMIC DNA]</scope>
    <source>
        <strain evidence="7 8">ULC18</strain>
    </source>
</reference>
<evidence type="ECO:0000313" key="8">
    <source>
        <dbReference type="Proteomes" id="UP000239576"/>
    </source>
</evidence>
<evidence type="ECO:0000259" key="6">
    <source>
        <dbReference type="Pfam" id="PF05199"/>
    </source>
</evidence>
<evidence type="ECO:0000259" key="5">
    <source>
        <dbReference type="Pfam" id="PF00732"/>
    </source>
</evidence>
<feature type="domain" description="Glucose-methanol-choline oxidoreductase N-terminal" evidence="5">
    <location>
        <begin position="17"/>
        <end position="309"/>
    </location>
</feature>
<reference evidence="8" key="1">
    <citation type="submission" date="2018-02" db="EMBL/GenBank/DDBJ databases">
        <authorList>
            <person name="Moore K."/>
            <person name="Momper L."/>
        </authorList>
    </citation>
    <scope>NUCLEOTIDE SEQUENCE [LARGE SCALE GENOMIC DNA]</scope>
    <source>
        <strain evidence="8">ULC18</strain>
    </source>
</reference>
<evidence type="ECO:0000313" key="7">
    <source>
        <dbReference type="EMBL" id="PSB32446.1"/>
    </source>
</evidence>
<dbReference type="Pfam" id="PF05199">
    <property type="entry name" value="GMC_oxred_C"/>
    <property type="match status" value="1"/>
</dbReference>
<comment type="caution">
    <text evidence="7">The sequence shown here is derived from an EMBL/GenBank/DDBJ whole genome shotgun (WGS) entry which is preliminary data.</text>
</comment>
<dbReference type="GO" id="GO:0050660">
    <property type="term" value="F:flavin adenine dinucleotide binding"/>
    <property type="evidence" value="ECO:0007669"/>
    <property type="project" value="InterPro"/>
</dbReference>
<keyword evidence="2" id="KW-0285">Flavoprotein</keyword>
<evidence type="ECO:0000256" key="4">
    <source>
        <dbReference type="ARBA" id="ARBA00023002"/>
    </source>
</evidence>
<dbReference type="InterPro" id="IPR000172">
    <property type="entry name" value="GMC_OxRdtase_N"/>
</dbReference>
<dbReference type="OrthoDB" id="9787779at2"/>
<dbReference type="Pfam" id="PF00732">
    <property type="entry name" value="GMC_oxred_N"/>
    <property type="match status" value="1"/>
</dbReference>
<dbReference type="PANTHER" id="PTHR46056">
    <property type="entry name" value="LONG-CHAIN-ALCOHOL OXIDASE"/>
    <property type="match status" value="1"/>
</dbReference>
<dbReference type="Proteomes" id="UP000239576">
    <property type="component" value="Unassembled WGS sequence"/>
</dbReference>
<proteinExistence type="inferred from homology"/>
<comment type="similarity">
    <text evidence="1">Belongs to the GMC oxidoreductase family.</text>
</comment>
<name>A0A2T1EI68_9CYAN</name>
<dbReference type="EMBL" id="PVWK01000027">
    <property type="protein sequence ID" value="PSB32446.1"/>
    <property type="molecule type" value="Genomic_DNA"/>
</dbReference>
<dbReference type="PANTHER" id="PTHR46056:SF12">
    <property type="entry name" value="LONG-CHAIN-ALCOHOL OXIDASE"/>
    <property type="match status" value="1"/>
</dbReference>
<evidence type="ECO:0000256" key="2">
    <source>
        <dbReference type="ARBA" id="ARBA00022630"/>
    </source>
</evidence>
<dbReference type="InterPro" id="IPR036188">
    <property type="entry name" value="FAD/NAD-bd_sf"/>
</dbReference>
<evidence type="ECO:0000256" key="3">
    <source>
        <dbReference type="ARBA" id="ARBA00022827"/>
    </source>
</evidence>
<dbReference type="AlphaFoldDB" id="A0A2T1EI68"/>
<evidence type="ECO:0000256" key="1">
    <source>
        <dbReference type="ARBA" id="ARBA00010790"/>
    </source>
</evidence>
<dbReference type="SUPFAM" id="SSF51905">
    <property type="entry name" value="FAD/NAD(P)-binding domain"/>
    <property type="match status" value="1"/>
</dbReference>
<accession>A0A2T1EI68</accession>
<feature type="domain" description="Glucose-methanol-choline oxidoreductase C-terminal" evidence="6">
    <location>
        <begin position="456"/>
        <end position="511"/>
    </location>
</feature>
<sequence>MNHYDIIIIGTGAGGGTLTYRLAQSGKKILVLERGPFLPREKENWDVKTVFNSDRYHNSEVWYDKDGKELHPGMSYFVGGNTKVYGAALFRLREKDFEKFQHRDGISPEWPLKYKDFEPYYVQAEKLYQVHGKGGEDPTEPFRSAEFPYPAVSHEARIQEISEVLQSKGLHPYHTPVGIHLNEAQRYLSECIRCNTCDGFPCLVHAKSDAEVSTVRPVMGADNVTLLTDAKVLKLHTSPSGREISSVEVEVRDPESGQVHVQQFSGDIVAIACGAINTSVLLLKSANETHPHGLANRSDLVGRNFMKHVLGSIIGVSKKPNPTKFQKTLSINDFYWGEDGYDYPMGQIQTLGKVSKEALEGNAAAYAPLTPEDVATHSIDWWLTVEDLPDPNNRIRVDGDKIILDYTENNLEAYDRLEQRWIEILKSIECGQAIMPNCSYFAGAGQTYTGRLPLDGVGHQVGTCRFGDDPTTSVLDLNCRTHDIDNLYITDGSFFCSSGAVNPTLTIIANALRVGDHLIERLK</sequence>
<dbReference type="InterPro" id="IPR007867">
    <property type="entry name" value="GMC_OxRtase_C"/>
</dbReference>
<dbReference type="Gene3D" id="3.50.50.60">
    <property type="entry name" value="FAD/NAD(P)-binding domain"/>
    <property type="match status" value="2"/>
</dbReference>